<keyword evidence="2" id="KW-0808">Transferase</keyword>
<dbReference type="InterPro" id="IPR029063">
    <property type="entry name" value="SAM-dependent_MTases_sf"/>
</dbReference>
<feature type="domain" description="O-methyltransferase dimerisation" evidence="6">
    <location>
        <begin position="13"/>
        <end position="88"/>
    </location>
</feature>
<dbReference type="Gene3D" id="1.10.10.10">
    <property type="entry name" value="Winged helix-like DNA-binding domain superfamily/Winged helix DNA-binding domain"/>
    <property type="match status" value="1"/>
</dbReference>
<dbReference type="PIRSF" id="PIRSF005739">
    <property type="entry name" value="O-mtase"/>
    <property type="match status" value="1"/>
</dbReference>
<dbReference type="InterPro" id="IPR016461">
    <property type="entry name" value="COMT-like"/>
</dbReference>
<name>A0A8J6TCI6_9BACT</name>
<proteinExistence type="predicted"/>
<evidence type="ECO:0000256" key="3">
    <source>
        <dbReference type="ARBA" id="ARBA00022691"/>
    </source>
</evidence>
<feature type="domain" description="O-methyltransferase C-terminal" evidence="5">
    <location>
        <begin position="126"/>
        <end position="309"/>
    </location>
</feature>
<dbReference type="SUPFAM" id="SSF46785">
    <property type="entry name" value="Winged helix' DNA-binding domain"/>
    <property type="match status" value="1"/>
</dbReference>
<evidence type="ECO:0000256" key="4">
    <source>
        <dbReference type="PIRSR" id="PIRSR005739-1"/>
    </source>
</evidence>
<keyword evidence="1 7" id="KW-0489">Methyltransferase</keyword>
<dbReference type="InterPro" id="IPR012967">
    <property type="entry name" value="COMT_dimerisation"/>
</dbReference>
<dbReference type="PROSITE" id="PS51683">
    <property type="entry name" value="SAM_OMT_II"/>
    <property type="match status" value="1"/>
</dbReference>
<evidence type="ECO:0000256" key="2">
    <source>
        <dbReference type="ARBA" id="ARBA00022679"/>
    </source>
</evidence>
<dbReference type="PANTHER" id="PTHR43712">
    <property type="entry name" value="PUTATIVE (AFU_ORTHOLOGUE AFUA_4G14580)-RELATED"/>
    <property type="match status" value="1"/>
</dbReference>
<dbReference type="Pfam" id="PF08100">
    <property type="entry name" value="Dimerisation"/>
    <property type="match status" value="1"/>
</dbReference>
<dbReference type="GO" id="GO:0008171">
    <property type="term" value="F:O-methyltransferase activity"/>
    <property type="evidence" value="ECO:0007669"/>
    <property type="project" value="InterPro"/>
</dbReference>
<comment type="caution">
    <text evidence="7">The sequence shown here is derived from an EMBL/GenBank/DDBJ whole genome shotgun (WGS) entry which is preliminary data.</text>
</comment>
<evidence type="ECO:0000259" key="5">
    <source>
        <dbReference type="Pfam" id="PF00891"/>
    </source>
</evidence>
<dbReference type="SUPFAM" id="SSF53335">
    <property type="entry name" value="S-adenosyl-L-methionine-dependent methyltransferases"/>
    <property type="match status" value="1"/>
</dbReference>
<evidence type="ECO:0000256" key="1">
    <source>
        <dbReference type="ARBA" id="ARBA00022603"/>
    </source>
</evidence>
<dbReference type="Gene3D" id="3.40.50.150">
    <property type="entry name" value="Vaccinia Virus protein VP39"/>
    <property type="match status" value="1"/>
</dbReference>
<organism evidence="7 8">
    <name type="scientific">Candidatus Desulfaltia bathyphila</name>
    <dbReference type="NCBI Taxonomy" id="2841697"/>
    <lineage>
        <taxon>Bacteria</taxon>
        <taxon>Pseudomonadati</taxon>
        <taxon>Thermodesulfobacteriota</taxon>
        <taxon>Desulfobacteria</taxon>
        <taxon>Desulfobacterales</taxon>
        <taxon>Desulfobacterales incertae sedis</taxon>
        <taxon>Candidatus Desulfaltia</taxon>
    </lineage>
</organism>
<dbReference type="GO" id="GO:0032259">
    <property type="term" value="P:methylation"/>
    <property type="evidence" value="ECO:0007669"/>
    <property type="project" value="UniProtKB-KW"/>
</dbReference>
<dbReference type="InterPro" id="IPR036390">
    <property type="entry name" value="WH_DNA-bd_sf"/>
</dbReference>
<gene>
    <name evidence="7" type="ORF">H8E80_10005</name>
</gene>
<dbReference type="GO" id="GO:0046983">
    <property type="term" value="F:protein dimerization activity"/>
    <property type="evidence" value="ECO:0007669"/>
    <property type="project" value="InterPro"/>
</dbReference>
<dbReference type="InterPro" id="IPR001077">
    <property type="entry name" value="COMT_C"/>
</dbReference>
<dbReference type="CDD" id="cd02440">
    <property type="entry name" value="AdoMet_MTases"/>
    <property type="match status" value="1"/>
</dbReference>
<evidence type="ECO:0000313" key="7">
    <source>
        <dbReference type="EMBL" id="MBC8200355.1"/>
    </source>
</evidence>
<dbReference type="AlphaFoldDB" id="A0A8J6TCI6"/>
<dbReference type="Pfam" id="PF00891">
    <property type="entry name" value="Methyltransf_2"/>
    <property type="match status" value="1"/>
</dbReference>
<evidence type="ECO:0000313" key="8">
    <source>
        <dbReference type="Proteomes" id="UP000603545"/>
    </source>
</evidence>
<protein>
    <submittedName>
        <fullName evidence="7">SAM-dependent methyltransferase</fullName>
    </submittedName>
</protein>
<dbReference type="EMBL" id="JACNLL010000098">
    <property type="protein sequence ID" value="MBC8200355.1"/>
    <property type="molecule type" value="Genomic_DNA"/>
</dbReference>
<dbReference type="InterPro" id="IPR036388">
    <property type="entry name" value="WH-like_DNA-bd_sf"/>
</dbReference>
<feature type="active site" description="Proton acceptor" evidence="4">
    <location>
        <position position="238"/>
    </location>
</feature>
<reference evidence="7 8" key="1">
    <citation type="submission" date="2020-08" db="EMBL/GenBank/DDBJ databases">
        <title>Bridging the membrane lipid divide: bacteria of the FCB group superphylum have the potential to synthesize archaeal ether lipids.</title>
        <authorList>
            <person name="Villanueva L."/>
            <person name="Von Meijenfeldt F.A.B."/>
            <person name="Westbye A.B."/>
            <person name="Yadav S."/>
            <person name="Hopmans E.C."/>
            <person name="Dutilh B.E."/>
            <person name="Sinninghe Damste J.S."/>
        </authorList>
    </citation>
    <scope>NUCLEOTIDE SEQUENCE [LARGE SCALE GENOMIC DNA]</scope>
    <source>
        <strain evidence="7">NIOZ-UU82</strain>
    </source>
</reference>
<dbReference type="Proteomes" id="UP000603545">
    <property type="component" value="Unassembled WGS sequence"/>
</dbReference>
<keyword evidence="3" id="KW-0949">S-adenosyl-L-methionine</keyword>
<sequence>MEKQEWNPGRLLQLSSQYWATCTLHAAVKLDVFTAIGDRQLSSDDIAQKRNVSKEGITRLLNALTAMNLIEKSDDKFFNTRAGKTFLSKDSPKYIGHIITHHHHLVDSWSKLDQAVETGAPVRARVSHTSPEWRESFLMGMFNIGMSMAPLLADKIELFERRHMLDLGGGPGTYAIHFCMKNPQLKATVYDLFTTRPFAEKTIEKFGLTDRIDFMDGNYVEEGIEGVYDVAWLSHILHGEGQKECQRIIEKTVLALEPGGMIIVHDFILNNTMDGPLMPALFSLNMLLGTPVGQSYSEKQITDMLAKAGVKEIQRLSFQGPNDSGIITGVI</sequence>
<dbReference type="PANTHER" id="PTHR43712:SF2">
    <property type="entry name" value="O-METHYLTRANSFERASE CICE"/>
    <property type="match status" value="1"/>
</dbReference>
<evidence type="ECO:0000259" key="6">
    <source>
        <dbReference type="Pfam" id="PF08100"/>
    </source>
</evidence>
<accession>A0A8J6TCI6</accession>